<dbReference type="Proteomes" id="UP000292052">
    <property type="component" value="Unassembled WGS sequence"/>
</dbReference>
<keyword evidence="10" id="KW-1185">Reference proteome</keyword>
<dbReference type="EMBL" id="QDEB01102080">
    <property type="protein sequence ID" value="RZC31831.1"/>
    <property type="molecule type" value="Genomic_DNA"/>
</dbReference>
<comment type="caution">
    <text evidence="9">The sequence shown here is derived from an EMBL/GenBank/DDBJ whole genome shotgun (WGS) entry which is preliminary data.</text>
</comment>
<keyword evidence="4" id="KW-0552">Olfaction</keyword>
<dbReference type="GO" id="GO:0007165">
    <property type="term" value="P:signal transduction"/>
    <property type="evidence" value="ECO:0007669"/>
    <property type="project" value="UniProtKB-KW"/>
</dbReference>
<gene>
    <name evidence="9" type="ORF">BDFB_008342</name>
</gene>
<dbReference type="GO" id="GO:0016020">
    <property type="term" value="C:membrane"/>
    <property type="evidence" value="ECO:0007669"/>
    <property type="project" value="UniProtKB-SubCell"/>
</dbReference>
<sequence>MKSRKALIVLMERTKRPMIVTAGKIMQLTLKTFMTTINRTYSLIAVLKNYQ</sequence>
<evidence type="ECO:0000256" key="4">
    <source>
        <dbReference type="ARBA" id="ARBA00022725"/>
    </source>
</evidence>
<organism evidence="9 10">
    <name type="scientific">Asbolus verrucosus</name>
    <name type="common">Desert ironclad beetle</name>
    <dbReference type="NCBI Taxonomy" id="1661398"/>
    <lineage>
        <taxon>Eukaryota</taxon>
        <taxon>Metazoa</taxon>
        <taxon>Ecdysozoa</taxon>
        <taxon>Arthropoda</taxon>
        <taxon>Hexapoda</taxon>
        <taxon>Insecta</taxon>
        <taxon>Pterygota</taxon>
        <taxon>Neoptera</taxon>
        <taxon>Endopterygota</taxon>
        <taxon>Coleoptera</taxon>
        <taxon>Polyphaga</taxon>
        <taxon>Cucujiformia</taxon>
        <taxon>Tenebrionidae</taxon>
        <taxon>Pimeliinae</taxon>
        <taxon>Asbolus</taxon>
    </lineage>
</organism>
<keyword evidence="5" id="KW-1133">Transmembrane helix</keyword>
<evidence type="ECO:0000313" key="9">
    <source>
        <dbReference type="EMBL" id="RZC31831.1"/>
    </source>
</evidence>
<evidence type="ECO:0000256" key="3">
    <source>
        <dbReference type="ARBA" id="ARBA00022692"/>
    </source>
</evidence>
<dbReference type="AlphaFoldDB" id="A0A482VG52"/>
<keyword evidence="7" id="KW-0675">Receptor</keyword>
<evidence type="ECO:0000313" key="10">
    <source>
        <dbReference type="Proteomes" id="UP000292052"/>
    </source>
</evidence>
<accession>A0A482VG52</accession>
<evidence type="ECO:0000256" key="2">
    <source>
        <dbReference type="ARBA" id="ARBA00022606"/>
    </source>
</evidence>
<name>A0A482VG52_ASBVE</name>
<evidence type="ECO:0000256" key="7">
    <source>
        <dbReference type="ARBA" id="ARBA00023170"/>
    </source>
</evidence>
<dbReference type="GO" id="GO:0005549">
    <property type="term" value="F:odorant binding"/>
    <property type="evidence" value="ECO:0007669"/>
    <property type="project" value="InterPro"/>
</dbReference>
<keyword evidence="8" id="KW-0807">Transducer</keyword>
<evidence type="ECO:0000256" key="8">
    <source>
        <dbReference type="ARBA" id="ARBA00023224"/>
    </source>
</evidence>
<dbReference type="InterPro" id="IPR004117">
    <property type="entry name" value="7tm6_olfct_rcpt"/>
</dbReference>
<reference evidence="9 10" key="1">
    <citation type="submission" date="2017-03" db="EMBL/GenBank/DDBJ databases">
        <title>Genome of the blue death feigning beetle - Asbolus verrucosus.</title>
        <authorList>
            <person name="Rider S.D."/>
        </authorList>
    </citation>
    <scope>NUCLEOTIDE SEQUENCE [LARGE SCALE GENOMIC DNA]</scope>
    <source>
        <strain evidence="9">Butters</strain>
        <tissue evidence="9">Head and leg muscle</tissue>
    </source>
</reference>
<evidence type="ECO:0000256" key="1">
    <source>
        <dbReference type="ARBA" id="ARBA00004141"/>
    </source>
</evidence>
<evidence type="ECO:0000256" key="5">
    <source>
        <dbReference type="ARBA" id="ARBA00022989"/>
    </source>
</evidence>
<keyword evidence="6" id="KW-0472">Membrane</keyword>
<keyword evidence="3" id="KW-0812">Transmembrane</keyword>
<dbReference type="OrthoDB" id="7540137at2759"/>
<evidence type="ECO:0000256" key="6">
    <source>
        <dbReference type="ARBA" id="ARBA00023136"/>
    </source>
</evidence>
<keyword evidence="2" id="KW-0716">Sensory transduction</keyword>
<comment type="subcellular location">
    <subcellularLocation>
        <location evidence="1">Membrane</location>
        <topology evidence="1">Multi-pass membrane protein</topology>
    </subcellularLocation>
</comment>
<dbReference type="GO" id="GO:0004984">
    <property type="term" value="F:olfactory receptor activity"/>
    <property type="evidence" value="ECO:0007669"/>
    <property type="project" value="InterPro"/>
</dbReference>
<dbReference type="Pfam" id="PF02949">
    <property type="entry name" value="7tm_6"/>
    <property type="match status" value="1"/>
</dbReference>
<proteinExistence type="predicted"/>
<protein>
    <submittedName>
        <fullName evidence="9">7tm 6 domain containing protein</fullName>
    </submittedName>
</protein>